<dbReference type="Pfam" id="PF24381">
    <property type="entry name" value="DUF7537"/>
    <property type="match status" value="1"/>
</dbReference>
<sequence>MRTLTPVVLALLLVLSGCSGFPVIGTDSDPVTVTPAQVPTDGEKGMPPGVTESGISSVQTLIDAHREALANRSVAINSTYRIAVDDRTVGESNTTIRVAADRTAVSTVSKHTPSNATRETWTNETGFYSKGTQNGTDTYRHYNATRESLPQERSDSRLSMGIKSLLQKASNVSVEPISDDGSPDRYLLQGTQQRDEQSGFSSTNMTIQEGNLSAVIDENGFIREYEYERRQRNDTTIARVRTDVQFHVNATPPEQPAWVDKAENATRNAEQETEA</sequence>
<evidence type="ECO:0000256" key="1">
    <source>
        <dbReference type="SAM" id="MobiDB-lite"/>
    </source>
</evidence>
<dbReference type="PROSITE" id="PS51257">
    <property type="entry name" value="PROKAR_LIPOPROTEIN"/>
    <property type="match status" value="1"/>
</dbReference>
<dbReference type="GeneID" id="71927952"/>
<dbReference type="InterPro" id="IPR055959">
    <property type="entry name" value="DUF7537"/>
</dbReference>
<gene>
    <name evidence="2" type="ORF">MW046_07855</name>
</gene>
<dbReference type="KEGG" id="haad:MW046_07855"/>
<organism evidence="2 3">
    <name type="scientific">Halocatena salina</name>
    <dbReference type="NCBI Taxonomy" id="2934340"/>
    <lineage>
        <taxon>Archaea</taxon>
        <taxon>Methanobacteriati</taxon>
        <taxon>Methanobacteriota</taxon>
        <taxon>Stenosarchaea group</taxon>
        <taxon>Halobacteria</taxon>
        <taxon>Halobacteriales</taxon>
        <taxon>Natronomonadaceae</taxon>
        <taxon>Halocatena</taxon>
    </lineage>
</organism>
<dbReference type="EMBL" id="CP096019">
    <property type="protein sequence ID" value="UPM41887.1"/>
    <property type="molecule type" value="Genomic_DNA"/>
</dbReference>
<dbReference type="RefSeq" id="WP_247992566.1">
    <property type="nucleotide sequence ID" value="NZ_CP096019.1"/>
</dbReference>
<accession>A0A8U0A1L9</accession>
<keyword evidence="3" id="KW-1185">Reference proteome</keyword>
<feature type="region of interest" description="Disordered" evidence="1">
    <location>
        <begin position="110"/>
        <end position="139"/>
    </location>
</feature>
<evidence type="ECO:0000313" key="3">
    <source>
        <dbReference type="Proteomes" id="UP000831768"/>
    </source>
</evidence>
<feature type="region of interest" description="Disordered" evidence="1">
    <location>
        <begin position="250"/>
        <end position="275"/>
    </location>
</feature>
<proteinExistence type="predicted"/>
<reference evidence="2" key="1">
    <citation type="submission" date="2022-04" db="EMBL/GenBank/DDBJ databases">
        <title>Halocatena sp. nov., isolated from a salt lake.</title>
        <authorList>
            <person name="Cui H.-L."/>
        </authorList>
    </citation>
    <scope>NUCLEOTIDE SEQUENCE</scope>
    <source>
        <strain evidence="2">AD-1</strain>
    </source>
</reference>
<dbReference type="AlphaFoldDB" id="A0A8U0A1L9"/>
<protein>
    <submittedName>
        <fullName evidence="2">Uncharacterized protein</fullName>
    </submittedName>
</protein>
<evidence type="ECO:0000313" key="2">
    <source>
        <dbReference type="EMBL" id="UPM41887.1"/>
    </source>
</evidence>
<feature type="compositionally biased region" description="Polar residues" evidence="1">
    <location>
        <begin position="110"/>
        <end position="137"/>
    </location>
</feature>
<dbReference type="Proteomes" id="UP000831768">
    <property type="component" value="Chromosome"/>
</dbReference>
<name>A0A8U0A1L9_9EURY</name>